<dbReference type="SUPFAM" id="SSF46785">
    <property type="entry name" value="Winged helix' DNA-binding domain"/>
    <property type="match status" value="1"/>
</dbReference>
<evidence type="ECO:0000313" key="4">
    <source>
        <dbReference type="Proteomes" id="UP000199167"/>
    </source>
</evidence>
<reference evidence="3 4" key="1">
    <citation type="submission" date="2016-10" db="EMBL/GenBank/DDBJ databases">
        <authorList>
            <person name="de Groot N.N."/>
        </authorList>
    </citation>
    <scope>NUCLEOTIDE SEQUENCE [LARGE SCALE GENOMIC DNA]</scope>
    <source>
        <strain evidence="3 4">DSM 17925</strain>
    </source>
</reference>
<dbReference type="SUPFAM" id="SSF55811">
    <property type="entry name" value="Nudix"/>
    <property type="match status" value="1"/>
</dbReference>
<dbReference type="InterPro" id="IPR015797">
    <property type="entry name" value="NUDIX_hydrolase-like_dom_sf"/>
</dbReference>
<dbReference type="RefSeq" id="WP_089997069.1">
    <property type="nucleotide sequence ID" value="NZ_FOIZ01000002.1"/>
</dbReference>
<feature type="domain" description="NrtR DNA-binding winged helix" evidence="2">
    <location>
        <begin position="162"/>
        <end position="219"/>
    </location>
</feature>
<dbReference type="Gene3D" id="3.90.79.10">
    <property type="entry name" value="Nucleoside Triphosphate Pyrophosphohydrolase"/>
    <property type="match status" value="1"/>
</dbReference>
<dbReference type="PANTHER" id="PTHR43736">
    <property type="entry name" value="ADP-RIBOSE PYROPHOSPHATASE"/>
    <property type="match status" value="1"/>
</dbReference>
<accession>A0A1I0RXC5</accession>
<dbReference type="AlphaFoldDB" id="A0A1I0RXC5"/>
<keyword evidence="4" id="KW-1185">Reference proteome</keyword>
<dbReference type="InterPro" id="IPR054105">
    <property type="entry name" value="WHD_NrtR"/>
</dbReference>
<dbReference type="EMBL" id="FOIZ01000002">
    <property type="protein sequence ID" value="SEW46084.1"/>
    <property type="molecule type" value="Genomic_DNA"/>
</dbReference>
<organism evidence="3 4">
    <name type="scientific">Cognatiyoonia koreensis</name>
    <dbReference type="NCBI Taxonomy" id="364200"/>
    <lineage>
        <taxon>Bacteria</taxon>
        <taxon>Pseudomonadati</taxon>
        <taxon>Pseudomonadota</taxon>
        <taxon>Alphaproteobacteria</taxon>
        <taxon>Rhodobacterales</taxon>
        <taxon>Paracoccaceae</taxon>
        <taxon>Cognatiyoonia</taxon>
    </lineage>
</organism>
<name>A0A1I0RXC5_9RHOB</name>
<dbReference type="OrthoDB" id="9761969at2"/>
<dbReference type="Pfam" id="PF00293">
    <property type="entry name" value="NUDIX"/>
    <property type="match status" value="1"/>
</dbReference>
<dbReference type="InterPro" id="IPR036388">
    <property type="entry name" value="WH-like_DNA-bd_sf"/>
</dbReference>
<dbReference type="InterPro" id="IPR000086">
    <property type="entry name" value="NUDIX_hydrolase_dom"/>
</dbReference>
<dbReference type="STRING" id="364200.SAMN04488515_3443"/>
<gene>
    <name evidence="3" type="ORF">SAMN04488515_3443</name>
</gene>
<evidence type="ECO:0000259" key="1">
    <source>
        <dbReference type="Pfam" id="PF00293"/>
    </source>
</evidence>
<dbReference type="Gene3D" id="1.10.10.10">
    <property type="entry name" value="Winged helix-like DNA-binding domain superfamily/Winged helix DNA-binding domain"/>
    <property type="match status" value="1"/>
</dbReference>
<dbReference type="Proteomes" id="UP000199167">
    <property type="component" value="Unassembled WGS sequence"/>
</dbReference>
<protein>
    <submittedName>
        <fullName evidence="3">8-oxo-dGTP diphosphatase</fullName>
    </submittedName>
</protein>
<evidence type="ECO:0000313" key="3">
    <source>
        <dbReference type="EMBL" id="SEW46084.1"/>
    </source>
</evidence>
<dbReference type="Pfam" id="PF21906">
    <property type="entry name" value="WHD_NrtR"/>
    <property type="match status" value="1"/>
</dbReference>
<dbReference type="GO" id="GO:0003824">
    <property type="term" value="F:catalytic activity"/>
    <property type="evidence" value="ECO:0007669"/>
    <property type="project" value="UniProtKB-ARBA"/>
</dbReference>
<sequence>MSDLDKYAKPSVAVDLAIITVVDGQLKVLLVNRPETDIPGFALPGGFVRVTDSLDDTVARVLTEKVGISGVHFEQLASYGAVDRDPRGRVVSIVYLALCPAHVLGDVQLADVVVSWPAEEGGKAAAIIDGASLPLAFDHADILGDVVKRLRGKLDYSHVAYAFLPPKFTLRQVQEVHEAILARALKKPPFRRKLLDRGMIVPTGEFETGGAYRPAELYQVKPEE</sequence>
<evidence type="ECO:0000259" key="2">
    <source>
        <dbReference type="Pfam" id="PF21906"/>
    </source>
</evidence>
<dbReference type="PANTHER" id="PTHR43736:SF4">
    <property type="entry name" value="SLR1690 PROTEIN"/>
    <property type="match status" value="1"/>
</dbReference>
<proteinExistence type="predicted"/>
<dbReference type="InterPro" id="IPR036390">
    <property type="entry name" value="WH_DNA-bd_sf"/>
</dbReference>
<dbReference type="CDD" id="cd18873">
    <property type="entry name" value="NUDIX_NadM_like"/>
    <property type="match status" value="1"/>
</dbReference>
<feature type="domain" description="Nudix hydrolase" evidence="1">
    <location>
        <begin position="17"/>
        <end position="100"/>
    </location>
</feature>